<accession>A0A6N9Q1K4</accession>
<dbReference type="EMBL" id="SIJB01000007">
    <property type="protein sequence ID" value="NBI27964.1"/>
    <property type="molecule type" value="Genomic_DNA"/>
</dbReference>
<evidence type="ECO:0000313" key="2">
    <source>
        <dbReference type="EMBL" id="NBI27964.1"/>
    </source>
</evidence>
<reference evidence="2 3" key="1">
    <citation type="submission" date="2019-01" db="EMBL/GenBank/DDBJ databases">
        <title>Chengkuizengella sp. nov., isolated from deep-sea sediment of East Pacific Ocean.</title>
        <authorList>
            <person name="Yang J."/>
            <person name="Lai Q."/>
            <person name="Shao Z."/>
        </authorList>
    </citation>
    <scope>NUCLEOTIDE SEQUENCE [LARGE SCALE GENOMIC DNA]</scope>
    <source>
        <strain evidence="2 3">YPA3-1-1</strain>
    </source>
</reference>
<evidence type="ECO:0000256" key="1">
    <source>
        <dbReference type="SAM" id="MobiDB-lite"/>
    </source>
</evidence>
<organism evidence="2 3">
    <name type="scientific">Chengkuizengella marina</name>
    <dbReference type="NCBI Taxonomy" id="2507566"/>
    <lineage>
        <taxon>Bacteria</taxon>
        <taxon>Bacillati</taxon>
        <taxon>Bacillota</taxon>
        <taxon>Bacilli</taxon>
        <taxon>Bacillales</taxon>
        <taxon>Paenibacillaceae</taxon>
        <taxon>Chengkuizengella</taxon>
    </lineage>
</organism>
<gene>
    <name evidence="2" type="ORF">ERL59_03190</name>
</gene>
<dbReference type="OrthoDB" id="2614646at2"/>
<comment type="caution">
    <text evidence="2">The sequence shown here is derived from an EMBL/GenBank/DDBJ whole genome shotgun (WGS) entry which is preliminary data.</text>
</comment>
<keyword evidence="3" id="KW-1185">Reference proteome</keyword>
<evidence type="ECO:0000313" key="3">
    <source>
        <dbReference type="Proteomes" id="UP000448943"/>
    </source>
</evidence>
<proteinExistence type="predicted"/>
<dbReference type="AlphaFoldDB" id="A0A6N9Q1K4"/>
<protein>
    <submittedName>
        <fullName evidence="2">DeoR family transcriptional regulator</fullName>
    </submittedName>
</protein>
<dbReference type="Proteomes" id="UP000448943">
    <property type="component" value="Unassembled WGS sequence"/>
</dbReference>
<feature type="region of interest" description="Disordered" evidence="1">
    <location>
        <begin position="1"/>
        <end position="27"/>
    </location>
</feature>
<sequence>MASITSNGGPQPGQKHRSSHNFSTVNIPSGTEKLYWEVVNNSNTDAIRFRVKEDVSIWTDPIIFNSLSSGSYTGIIRNGKLYIADPSNTGGNSFTVKVYAVK</sequence>
<name>A0A6N9Q1K4_9BACL</name>